<evidence type="ECO:0000313" key="2">
    <source>
        <dbReference type="Proteomes" id="UP000814033"/>
    </source>
</evidence>
<reference evidence="1" key="2">
    <citation type="journal article" date="2022" name="New Phytol.">
        <title>Evolutionary transition to the ectomycorrhizal habit in the genomes of a hyperdiverse lineage of mushroom-forming fungi.</title>
        <authorList>
            <person name="Looney B."/>
            <person name="Miyauchi S."/>
            <person name="Morin E."/>
            <person name="Drula E."/>
            <person name="Courty P.E."/>
            <person name="Kohler A."/>
            <person name="Kuo A."/>
            <person name="LaButti K."/>
            <person name="Pangilinan J."/>
            <person name="Lipzen A."/>
            <person name="Riley R."/>
            <person name="Andreopoulos W."/>
            <person name="He G."/>
            <person name="Johnson J."/>
            <person name="Nolan M."/>
            <person name="Tritt A."/>
            <person name="Barry K.W."/>
            <person name="Grigoriev I.V."/>
            <person name="Nagy L.G."/>
            <person name="Hibbett D."/>
            <person name="Henrissat B."/>
            <person name="Matheny P.B."/>
            <person name="Labbe J."/>
            <person name="Martin F.M."/>
        </authorList>
    </citation>
    <scope>NUCLEOTIDE SEQUENCE</scope>
    <source>
        <strain evidence="1">FP105234-sp</strain>
    </source>
</reference>
<organism evidence="1 2">
    <name type="scientific">Auriscalpium vulgare</name>
    <dbReference type="NCBI Taxonomy" id="40419"/>
    <lineage>
        <taxon>Eukaryota</taxon>
        <taxon>Fungi</taxon>
        <taxon>Dikarya</taxon>
        <taxon>Basidiomycota</taxon>
        <taxon>Agaricomycotina</taxon>
        <taxon>Agaricomycetes</taxon>
        <taxon>Russulales</taxon>
        <taxon>Auriscalpiaceae</taxon>
        <taxon>Auriscalpium</taxon>
    </lineage>
</organism>
<gene>
    <name evidence="1" type="ORF">FA95DRAFT_1536210</name>
</gene>
<reference evidence="1" key="1">
    <citation type="submission" date="2021-02" db="EMBL/GenBank/DDBJ databases">
        <authorList>
            <consortium name="DOE Joint Genome Institute"/>
            <person name="Ahrendt S."/>
            <person name="Looney B.P."/>
            <person name="Miyauchi S."/>
            <person name="Morin E."/>
            <person name="Drula E."/>
            <person name="Courty P.E."/>
            <person name="Chicoki N."/>
            <person name="Fauchery L."/>
            <person name="Kohler A."/>
            <person name="Kuo A."/>
            <person name="Labutti K."/>
            <person name="Pangilinan J."/>
            <person name="Lipzen A."/>
            <person name="Riley R."/>
            <person name="Andreopoulos W."/>
            <person name="He G."/>
            <person name="Johnson J."/>
            <person name="Barry K.W."/>
            <person name="Grigoriev I.V."/>
            <person name="Nagy L."/>
            <person name="Hibbett D."/>
            <person name="Henrissat B."/>
            <person name="Matheny P.B."/>
            <person name="Labbe J."/>
            <person name="Martin F."/>
        </authorList>
    </citation>
    <scope>NUCLEOTIDE SEQUENCE</scope>
    <source>
        <strain evidence="1">FP105234-sp</strain>
    </source>
</reference>
<name>A0ACB8S3I1_9AGAM</name>
<protein>
    <submittedName>
        <fullName evidence="1">Uncharacterized protein</fullName>
    </submittedName>
</protein>
<keyword evidence="2" id="KW-1185">Reference proteome</keyword>
<sequence>MSSKRGRKRNDNLPPNRARDVQRAFRARRAAHLEALEQRVSELEEENSTLRAALSLPPANRPALGKGPTGKDKPKPGAPPTPTSSRGPGMASGSLETFSRESSSADSPSSTRAHSLSPTTITAPMRPSPHSAHSLEGGAGGTWDQPMLMGEDDPQPALHASPPSVGYPLSSAAATHKPAYSSYPGPVASSSRSALPGSMYMPSVPQGAQNYAGPPDRPMPDAYAAGGGYPLRDPREEQSQPQQQHFSYPAQAAFTSPDPSHMHQHSPQAQQMQMHHSQRQTPQPQPYPHRRSITEPDLPFRSSMTGQYPGHLPPPQPPPSMRRQSPPRPPDNAPSLRPFGGQGGS</sequence>
<dbReference type="EMBL" id="MU275861">
    <property type="protein sequence ID" value="KAI0050446.1"/>
    <property type="molecule type" value="Genomic_DNA"/>
</dbReference>
<evidence type="ECO:0000313" key="1">
    <source>
        <dbReference type="EMBL" id="KAI0050446.1"/>
    </source>
</evidence>
<accession>A0ACB8S3I1</accession>
<proteinExistence type="predicted"/>
<comment type="caution">
    <text evidence="1">The sequence shown here is derived from an EMBL/GenBank/DDBJ whole genome shotgun (WGS) entry which is preliminary data.</text>
</comment>
<dbReference type="Proteomes" id="UP000814033">
    <property type="component" value="Unassembled WGS sequence"/>
</dbReference>